<dbReference type="eggNOG" id="COG0110">
    <property type="taxonomic scope" value="Bacteria"/>
</dbReference>
<dbReference type="EMBL" id="CP001110">
    <property type="protein sequence ID" value="ACF42890.1"/>
    <property type="molecule type" value="Genomic_DNA"/>
</dbReference>
<sequence length="200" mass="21430">MSDKQRHTDNPFYKGFFESEELMNMGFMSVGKNVKIAKNCTIVGLENISLGNNIQIDEQVFIAVNKGYLDIGDHVHIGGGCHVSGTGGVTISDFCGLSQGVRIYSVTDDYTGYSLTNATVPERFKSVKVAPVNLGRHVLIGSGSVVLPGVTIGEGSAVGALSLVSISLDEWGVYFGSPAKRIKARSKKLLEMEKLLREGG</sequence>
<keyword evidence="1" id="KW-0808">Transferase</keyword>
<dbReference type="HOGENOM" id="CLU_051638_8_1_10"/>
<evidence type="ECO:0000313" key="2">
    <source>
        <dbReference type="Proteomes" id="UP000002724"/>
    </source>
</evidence>
<dbReference type="RefSeq" id="WP_012507385.1">
    <property type="nucleotide sequence ID" value="NC_011060.1"/>
</dbReference>
<dbReference type="KEGG" id="pph:Ppha_0578"/>
<dbReference type="STRING" id="324925.Ppha_0578"/>
<dbReference type="Pfam" id="PF00132">
    <property type="entry name" value="Hexapep"/>
    <property type="match status" value="1"/>
</dbReference>
<gene>
    <name evidence="1" type="ordered locus">Ppha_0578</name>
</gene>
<organism evidence="1 2">
    <name type="scientific">Pelodictyon phaeoclathratiforme (strain DSM 5477 / BU-1)</name>
    <dbReference type="NCBI Taxonomy" id="324925"/>
    <lineage>
        <taxon>Bacteria</taxon>
        <taxon>Pseudomonadati</taxon>
        <taxon>Chlorobiota</taxon>
        <taxon>Chlorobiia</taxon>
        <taxon>Chlorobiales</taxon>
        <taxon>Chlorobiaceae</taxon>
        <taxon>Chlorobium/Pelodictyon group</taxon>
        <taxon>Pelodictyon</taxon>
    </lineage>
</organism>
<keyword evidence="2" id="KW-1185">Reference proteome</keyword>
<dbReference type="AlphaFoldDB" id="B4SDF1"/>
<dbReference type="Proteomes" id="UP000002724">
    <property type="component" value="Chromosome"/>
</dbReference>
<dbReference type="Gene3D" id="2.160.10.10">
    <property type="entry name" value="Hexapeptide repeat proteins"/>
    <property type="match status" value="1"/>
</dbReference>
<dbReference type="CDD" id="cd04647">
    <property type="entry name" value="LbH_MAT_like"/>
    <property type="match status" value="1"/>
</dbReference>
<accession>B4SDF1</accession>
<name>B4SDF1_PELPB</name>
<dbReference type="SUPFAM" id="SSF51161">
    <property type="entry name" value="Trimeric LpxA-like enzymes"/>
    <property type="match status" value="1"/>
</dbReference>
<dbReference type="InterPro" id="IPR011004">
    <property type="entry name" value="Trimer_LpxA-like_sf"/>
</dbReference>
<reference evidence="1 2" key="1">
    <citation type="submission" date="2008-06" db="EMBL/GenBank/DDBJ databases">
        <title>Complete sequence of Pelodictyon phaeoclathratiforme BU-1.</title>
        <authorList>
            <consortium name="US DOE Joint Genome Institute"/>
            <person name="Lucas S."/>
            <person name="Copeland A."/>
            <person name="Lapidus A."/>
            <person name="Glavina del Rio T."/>
            <person name="Dalin E."/>
            <person name="Tice H."/>
            <person name="Bruce D."/>
            <person name="Goodwin L."/>
            <person name="Pitluck S."/>
            <person name="Schmutz J."/>
            <person name="Larimer F."/>
            <person name="Land M."/>
            <person name="Hauser L."/>
            <person name="Kyrpides N."/>
            <person name="Mikhailova N."/>
            <person name="Liu Z."/>
            <person name="Li T."/>
            <person name="Zhao F."/>
            <person name="Overmann J."/>
            <person name="Bryant D.A."/>
            <person name="Richardson P."/>
        </authorList>
    </citation>
    <scope>NUCLEOTIDE SEQUENCE [LARGE SCALE GENOMIC DNA]</scope>
    <source>
        <strain evidence="2">DSM 5477 / BU-1</strain>
    </source>
</reference>
<proteinExistence type="predicted"/>
<dbReference type="GO" id="GO:0016740">
    <property type="term" value="F:transferase activity"/>
    <property type="evidence" value="ECO:0007669"/>
    <property type="project" value="UniProtKB-KW"/>
</dbReference>
<dbReference type="InterPro" id="IPR001451">
    <property type="entry name" value="Hexapep"/>
</dbReference>
<dbReference type="InterPro" id="IPR051159">
    <property type="entry name" value="Hexapeptide_acetyltransf"/>
</dbReference>
<evidence type="ECO:0000313" key="1">
    <source>
        <dbReference type="EMBL" id="ACF42890.1"/>
    </source>
</evidence>
<dbReference type="PANTHER" id="PTHR23416">
    <property type="entry name" value="SIALIC ACID SYNTHASE-RELATED"/>
    <property type="match status" value="1"/>
</dbReference>
<protein>
    <submittedName>
        <fullName evidence="1">Transferase hexapeptide repeat containing protein</fullName>
    </submittedName>
</protein>